<dbReference type="RefSeq" id="WP_145869390.1">
    <property type="nucleotide sequence ID" value="NZ_BNCE01000011.1"/>
</dbReference>
<proteinExistence type="predicted"/>
<feature type="compositionally biased region" description="Gly residues" evidence="1">
    <location>
        <begin position="217"/>
        <end position="242"/>
    </location>
</feature>
<accession>A0A561TKG0</accession>
<feature type="transmembrane region" description="Helical" evidence="2">
    <location>
        <begin position="436"/>
        <end position="460"/>
    </location>
</feature>
<feature type="transmembrane region" description="Helical" evidence="2">
    <location>
        <begin position="144"/>
        <end position="164"/>
    </location>
</feature>
<feature type="transmembrane region" description="Helical" evidence="2">
    <location>
        <begin position="315"/>
        <end position="333"/>
    </location>
</feature>
<feature type="domain" description="Dicarboxylate carrier MatC N-terminal" evidence="3">
    <location>
        <begin position="1"/>
        <end position="149"/>
    </location>
</feature>
<name>A0A561TKG0_9ACTN</name>
<feature type="transmembrane region" description="Helical" evidence="2">
    <location>
        <begin position="368"/>
        <end position="388"/>
    </location>
</feature>
<reference evidence="4 5" key="1">
    <citation type="submission" date="2019-06" db="EMBL/GenBank/DDBJ databases">
        <title>Sequencing the genomes of 1000 actinobacteria strains.</title>
        <authorList>
            <person name="Klenk H.-P."/>
        </authorList>
    </citation>
    <scope>NUCLEOTIDE SEQUENCE [LARGE SCALE GENOMIC DNA]</scope>
    <source>
        <strain evidence="4 5">DSM 41695</strain>
    </source>
</reference>
<sequence>MSPELVSILVLAVVFVIATTRSVNMGALAFAAAFGVGTLVADLDADGVFAGFPGDLFVVLVGVTYLFAIARANGTTDWLVQAAVRLVRGRVALIPWVMFALTGALTAIGAVSPAAVAIVAPIALSFAAQYRISPLLMGAMVVHGAQAGGFSPISIYGSIVNGIVEREKLPGSEITLFLASLLVNLVIAAVVFVVCGGLRLWSQGAVSGAGTDAGSPGVAGPGDGGPGDAGRGDAGPGGGGDGTRTATAPAAVATRPDAPAAVRLTPPVLATLVSLVALVVAVLGFDLDAGFTAITLAVVLSTAWPDDSRKAVGQIAWPTVLLICGVLTYVGVLDEMGTITWAGEGVGGIGVPLLAAVLLCYIGAIVSAFASSVGIMGALIPLAVPFLAQGEIGAVGMVAALAVSATVVDVSPFSTNGALVLAAAPDVDRERFFRQLMAYGGIVVAAVPAVVWLTMVVPGWG</sequence>
<feature type="transmembrane region" description="Helical" evidence="2">
    <location>
        <begin position="176"/>
        <end position="201"/>
    </location>
</feature>
<feature type="transmembrane region" description="Helical" evidence="2">
    <location>
        <begin position="272"/>
        <end position="303"/>
    </location>
</feature>
<comment type="caution">
    <text evidence="4">The sequence shown here is derived from an EMBL/GenBank/DDBJ whole genome shotgun (WGS) entry which is preliminary data.</text>
</comment>
<evidence type="ECO:0000313" key="4">
    <source>
        <dbReference type="EMBL" id="TWF87646.1"/>
    </source>
</evidence>
<evidence type="ECO:0000256" key="1">
    <source>
        <dbReference type="SAM" id="MobiDB-lite"/>
    </source>
</evidence>
<dbReference type="Pfam" id="PF07158">
    <property type="entry name" value="MatC_N"/>
    <property type="match status" value="1"/>
</dbReference>
<feature type="transmembrane region" description="Helical" evidence="2">
    <location>
        <begin position="91"/>
        <end position="124"/>
    </location>
</feature>
<dbReference type="PANTHER" id="PTHR42826">
    <property type="entry name" value="DICARBOXYLATE TRANSPORTER 2.1, CHLOROPLASTIC"/>
    <property type="match status" value="1"/>
</dbReference>
<dbReference type="Proteomes" id="UP000316603">
    <property type="component" value="Unassembled WGS sequence"/>
</dbReference>
<gene>
    <name evidence="4" type="ORF">FHX78_114662</name>
</gene>
<feature type="region of interest" description="Disordered" evidence="1">
    <location>
        <begin position="211"/>
        <end position="250"/>
    </location>
</feature>
<evidence type="ECO:0000256" key="2">
    <source>
        <dbReference type="SAM" id="Phobius"/>
    </source>
</evidence>
<feature type="transmembrane region" description="Helical" evidence="2">
    <location>
        <begin position="394"/>
        <end position="424"/>
    </location>
</feature>
<feature type="transmembrane region" description="Helical" evidence="2">
    <location>
        <begin position="47"/>
        <end position="70"/>
    </location>
</feature>
<keyword evidence="2" id="KW-1133">Transmembrane helix</keyword>
<keyword evidence="2" id="KW-0812">Transmembrane</keyword>
<feature type="transmembrane region" description="Helical" evidence="2">
    <location>
        <begin position="339"/>
        <end position="361"/>
    </location>
</feature>
<dbReference type="InterPro" id="IPR009827">
    <property type="entry name" value="MatC_N"/>
</dbReference>
<protein>
    <submittedName>
        <fullName evidence="4">UIT1 family transporter</fullName>
    </submittedName>
</protein>
<evidence type="ECO:0000313" key="5">
    <source>
        <dbReference type="Proteomes" id="UP000316603"/>
    </source>
</evidence>
<dbReference type="OrthoDB" id="8738207at2"/>
<dbReference type="EMBL" id="VIWV01000001">
    <property type="protein sequence ID" value="TWF87646.1"/>
    <property type="molecule type" value="Genomic_DNA"/>
</dbReference>
<dbReference type="AlphaFoldDB" id="A0A561TKG0"/>
<keyword evidence="5" id="KW-1185">Reference proteome</keyword>
<keyword evidence="2" id="KW-0472">Membrane</keyword>
<evidence type="ECO:0000259" key="3">
    <source>
        <dbReference type="Pfam" id="PF07158"/>
    </source>
</evidence>
<organism evidence="4 5">
    <name type="scientific">Streptomyces capillispiralis</name>
    <dbReference type="NCBI Taxonomy" id="68182"/>
    <lineage>
        <taxon>Bacteria</taxon>
        <taxon>Bacillati</taxon>
        <taxon>Actinomycetota</taxon>
        <taxon>Actinomycetes</taxon>
        <taxon>Kitasatosporales</taxon>
        <taxon>Streptomycetaceae</taxon>
        <taxon>Streptomyces</taxon>
    </lineage>
</organism>
<dbReference type="InterPro" id="IPR030676">
    <property type="entry name" value="CitT-rel"/>
</dbReference>